<dbReference type="InterPro" id="IPR044492">
    <property type="entry name" value="P_typ_ATPase_HD_dom"/>
</dbReference>
<evidence type="ECO:0008006" key="17">
    <source>
        <dbReference type="Google" id="ProtNLM"/>
    </source>
</evidence>
<feature type="domain" description="Cation-transporting P-type ATPase N-terminal" evidence="14">
    <location>
        <begin position="43"/>
        <end position="110"/>
    </location>
</feature>
<dbReference type="InterPro" id="IPR023299">
    <property type="entry name" value="ATPase_P-typ_cyto_dom_N"/>
</dbReference>
<evidence type="ECO:0000256" key="6">
    <source>
        <dbReference type="ARBA" id="ARBA00022842"/>
    </source>
</evidence>
<dbReference type="AlphaFoldDB" id="A0AAU9J0U8"/>
<feature type="transmembrane region" description="Helical" evidence="11">
    <location>
        <begin position="824"/>
        <end position="845"/>
    </location>
</feature>
<feature type="transmembrane region" description="Helical" evidence="11">
    <location>
        <begin position="307"/>
        <end position="326"/>
    </location>
</feature>
<feature type="transmembrane region" description="Helical" evidence="11">
    <location>
        <begin position="796"/>
        <end position="818"/>
    </location>
</feature>
<evidence type="ECO:0000256" key="7">
    <source>
        <dbReference type="ARBA" id="ARBA00022967"/>
    </source>
</evidence>
<dbReference type="Gene3D" id="2.70.150.10">
    <property type="entry name" value="Calcium-transporting ATPase, cytoplasmic transduction domain A"/>
    <property type="match status" value="1"/>
</dbReference>
<dbReference type="InterPro" id="IPR006068">
    <property type="entry name" value="ATPase_P-typ_cation-transptr_C"/>
</dbReference>
<comment type="subcellular location">
    <subcellularLocation>
        <location evidence="1">Endomembrane system</location>
        <topology evidence="1">Multi-pass membrane protein</topology>
    </subcellularLocation>
</comment>
<dbReference type="Pfam" id="PF13246">
    <property type="entry name" value="Cation_ATPase"/>
    <property type="match status" value="1"/>
</dbReference>
<keyword evidence="9 11" id="KW-0472">Membrane</keyword>
<evidence type="ECO:0000256" key="4">
    <source>
        <dbReference type="ARBA" id="ARBA00022741"/>
    </source>
</evidence>
<dbReference type="GO" id="GO:0046872">
    <property type="term" value="F:metal ion binding"/>
    <property type="evidence" value="ECO:0007669"/>
    <property type="project" value="UniProtKB-KW"/>
</dbReference>
<dbReference type="GO" id="GO:0005886">
    <property type="term" value="C:plasma membrane"/>
    <property type="evidence" value="ECO:0007669"/>
    <property type="project" value="TreeGrafter"/>
</dbReference>
<dbReference type="Gene3D" id="3.40.1110.10">
    <property type="entry name" value="Calcium-transporting ATPase, cytoplasmic domain N"/>
    <property type="match status" value="1"/>
</dbReference>
<dbReference type="InterPro" id="IPR023214">
    <property type="entry name" value="HAD_sf"/>
</dbReference>
<evidence type="ECO:0000313" key="15">
    <source>
        <dbReference type="EMBL" id="CAG9318955.1"/>
    </source>
</evidence>
<keyword evidence="5" id="KW-0067">ATP-binding</keyword>
<evidence type="ECO:0000256" key="10">
    <source>
        <dbReference type="SAM" id="MobiDB-lite"/>
    </source>
</evidence>
<gene>
    <name evidence="15" type="ORF">BSTOLATCC_MIC22313</name>
</gene>
<dbReference type="NCBIfam" id="TIGR01494">
    <property type="entry name" value="ATPase_P-type"/>
    <property type="match status" value="2"/>
</dbReference>
<feature type="transmembrane region" description="Helical" evidence="11">
    <location>
        <begin position="981"/>
        <end position="1003"/>
    </location>
</feature>
<keyword evidence="6" id="KW-0460">Magnesium</keyword>
<feature type="region of interest" description="Disordered" evidence="10">
    <location>
        <begin position="60"/>
        <end position="83"/>
    </location>
</feature>
<keyword evidence="3" id="KW-0479">Metal-binding</keyword>
<dbReference type="GO" id="GO:0016887">
    <property type="term" value="F:ATP hydrolysis activity"/>
    <property type="evidence" value="ECO:0007669"/>
    <property type="project" value="InterPro"/>
</dbReference>
<dbReference type="PRINTS" id="PR00121">
    <property type="entry name" value="NAKATPASE"/>
</dbReference>
<dbReference type="FunFam" id="1.20.1110.10:FF:000036">
    <property type="entry name" value="Calcium-transporting ATPase"/>
    <property type="match status" value="1"/>
</dbReference>
<dbReference type="PANTHER" id="PTHR24093">
    <property type="entry name" value="CATION TRANSPORTING ATPASE"/>
    <property type="match status" value="1"/>
</dbReference>
<dbReference type="InterPro" id="IPR008250">
    <property type="entry name" value="ATPase_P-typ_transduc_dom_A_sf"/>
</dbReference>
<dbReference type="Gene3D" id="1.20.1110.10">
    <property type="entry name" value="Calcium-transporting ATPase, transmembrane domain"/>
    <property type="match status" value="1"/>
</dbReference>
<dbReference type="SUPFAM" id="SSF81665">
    <property type="entry name" value="Calcium ATPase, transmembrane domain M"/>
    <property type="match status" value="1"/>
</dbReference>
<feature type="transmembrane region" description="Helical" evidence="11">
    <location>
        <begin position="1015"/>
        <end position="1036"/>
    </location>
</feature>
<evidence type="ECO:0000256" key="9">
    <source>
        <dbReference type="ARBA" id="ARBA00023136"/>
    </source>
</evidence>
<dbReference type="Gene3D" id="3.40.50.1000">
    <property type="entry name" value="HAD superfamily/HAD-like"/>
    <property type="match status" value="1"/>
</dbReference>
<keyword evidence="4" id="KW-0547">Nucleotide-binding</keyword>
<keyword evidence="16" id="KW-1185">Reference proteome</keyword>
<dbReference type="Pfam" id="PF00689">
    <property type="entry name" value="Cation_ATPase_C"/>
    <property type="match status" value="1"/>
</dbReference>
<dbReference type="GO" id="GO:0005524">
    <property type="term" value="F:ATP binding"/>
    <property type="evidence" value="ECO:0007669"/>
    <property type="project" value="UniProtKB-KW"/>
</dbReference>
<dbReference type="InterPro" id="IPR023298">
    <property type="entry name" value="ATPase_P-typ_TM_dom_sf"/>
</dbReference>
<dbReference type="PANTHER" id="PTHR24093:SF369">
    <property type="entry name" value="CALCIUM-TRANSPORTING ATPASE"/>
    <property type="match status" value="1"/>
</dbReference>
<evidence type="ECO:0000256" key="8">
    <source>
        <dbReference type="ARBA" id="ARBA00022989"/>
    </source>
</evidence>
<dbReference type="Proteomes" id="UP001162131">
    <property type="component" value="Unassembled WGS sequence"/>
</dbReference>
<feature type="transmembrane region" description="Helical" evidence="11">
    <location>
        <begin position="877"/>
        <end position="895"/>
    </location>
</feature>
<dbReference type="SUPFAM" id="SSF56784">
    <property type="entry name" value="HAD-like"/>
    <property type="match status" value="1"/>
</dbReference>
<dbReference type="InterPro" id="IPR036412">
    <property type="entry name" value="HAD-like_sf"/>
</dbReference>
<dbReference type="SFLD" id="SFLDG00002">
    <property type="entry name" value="C1.7:_P-type_atpase_like"/>
    <property type="match status" value="1"/>
</dbReference>
<keyword evidence="7" id="KW-1278">Translocase</keyword>
<keyword evidence="8 11" id="KW-1133">Transmembrane helix</keyword>
<protein>
    <recommendedName>
        <fullName evidence="17">P-type Ca(2+) transporter</fullName>
    </recommendedName>
</protein>
<dbReference type="Pfam" id="PF00122">
    <property type="entry name" value="E1-E2_ATPase"/>
    <property type="match status" value="1"/>
</dbReference>
<dbReference type="InterPro" id="IPR059000">
    <property type="entry name" value="ATPase_P-type_domA"/>
</dbReference>
<evidence type="ECO:0000313" key="16">
    <source>
        <dbReference type="Proteomes" id="UP001162131"/>
    </source>
</evidence>
<feature type="transmembrane region" description="Helical" evidence="11">
    <location>
        <begin position="124"/>
        <end position="144"/>
    </location>
</feature>
<accession>A0AAU9J0U8</accession>
<dbReference type="SUPFAM" id="SSF81653">
    <property type="entry name" value="Calcium ATPase, transduction domain A"/>
    <property type="match status" value="1"/>
</dbReference>
<evidence type="ECO:0000256" key="3">
    <source>
        <dbReference type="ARBA" id="ARBA00022723"/>
    </source>
</evidence>
<evidence type="ECO:0000256" key="11">
    <source>
        <dbReference type="SAM" id="Phobius"/>
    </source>
</evidence>
<evidence type="ECO:0000259" key="13">
    <source>
        <dbReference type="Pfam" id="PF00689"/>
    </source>
</evidence>
<feature type="compositionally biased region" description="Basic and acidic residues" evidence="10">
    <location>
        <begin position="62"/>
        <end position="83"/>
    </location>
</feature>
<evidence type="ECO:0000259" key="14">
    <source>
        <dbReference type="Pfam" id="PF00690"/>
    </source>
</evidence>
<dbReference type="SUPFAM" id="SSF81660">
    <property type="entry name" value="Metal cation-transporting ATPase, ATP-binding domain N"/>
    <property type="match status" value="1"/>
</dbReference>
<dbReference type="PROSITE" id="PS00154">
    <property type="entry name" value="ATPASE_E1_E2"/>
    <property type="match status" value="1"/>
</dbReference>
<dbReference type="InterPro" id="IPR004014">
    <property type="entry name" value="ATPase_P-typ_cation-transptr_N"/>
</dbReference>
<sequence length="1076" mass="121140">METITSRPLIKAQKFVSKEELMKLVDIYMDRTFDEDMQVIEDTGGIKEFESLLGVEFSQGLKSDEDPSERISHFGSNKKTDKEPPSFWKMCWQIFKDKILITLSVLGFISLVIGATLAEHPEYGWIEGFSILVSVVVIVFVTAINDYQKEKKFFELQSIHKDRQHFTILRDGSYKTIHPDEILVGDILKIDQGCIIPVDGIIIASHHLQVNEASLTGENDNLHKASYEKCIKKIEEYLENNVPGQSSKHDIPSPICISGTNVVEGIGEMLVIAVGENSKEGRIKGLSIGEDENTPLKTKIDNLMNKVSNLAIAISFTSVFILYIRFFIELGVGTAAWDTDDGIRTLIGFVVEGIVILVVAIPEGLPLAVTLTLAYSVKKMQQDHNLVKKIRACEIMGGADTICSDKTGTLTKNEMEVKSFSINSTIYERSELNQLFQNHDDYLGFFKDAISLTTTARIDEDKREIGSKTELAMIKLLNSLGITDYEYIRDYYKGKIIAKNPFSSVRKRSSIIIQYNEDIKRIYVLGASEYILSSCTHTLTPEATINKIKKIQRTKSNKDINEMASEGLRTIGLAFKDLSESDLDQAINIKNYHASLEETDLVLIGIFGIYDPPRDEVQKAIEDCKAASIKVRMVTGDNKATAFSIAKSIGIANKNSLVLSGEEFRKEVEGIVCEKHRTEICECQNTKGNARTDVVGNIERFKEIIDNLDVLARSQPEDKYILVTGLKQLGHVVAVTGDGTNDAPALKKANIGFAMGISGTEMAREAADIILLDDNFSSIVKAVLWGRSIYENIQRFLQFQLSVNLTAVTVAIVGVVSIKSTVLTAVQLLWVNLIMNTFASLALATESPSDSLLTRKPNSPKSSIITKLMLKHIFGQSFLQISIILVMVFAGEWFLPEYGNTSDMSVLVNPDDSSMVRSGRPYHLDGSKDYIDFYDDPDYGPSRHFTYIFNIFVLFQLFNEINSRKIRDEWWIFSNIKKSNFFIPIWLFTFIVQVIMVEFGSIAMSCHQEGLTVEQWFICVAWASSTLAWRFVLLLIPPYKVNDQVNEESNWDSWFHWSSWVITKSWKKLRVFKLIP</sequence>
<reference evidence="15" key="1">
    <citation type="submission" date="2021-09" db="EMBL/GenBank/DDBJ databases">
        <authorList>
            <consortium name="AG Swart"/>
            <person name="Singh M."/>
            <person name="Singh A."/>
            <person name="Seah K."/>
            <person name="Emmerich C."/>
        </authorList>
    </citation>
    <scope>NUCLEOTIDE SEQUENCE</scope>
    <source>
        <strain evidence="15">ATCC30299</strain>
    </source>
</reference>
<dbReference type="SFLD" id="SFLDS00003">
    <property type="entry name" value="Haloacid_Dehalogenase"/>
    <property type="match status" value="1"/>
</dbReference>
<dbReference type="InterPro" id="IPR001757">
    <property type="entry name" value="P_typ_ATPase"/>
</dbReference>
<proteinExistence type="predicted"/>
<organism evidence="15 16">
    <name type="scientific">Blepharisma stoltei</name>
    <dbReference type="NCBI Taxonomy" id="1481888"/>
    <lineage>
        <taxon>Eukaryota</taxon>
        <taxon>Sar</taxon>
        <taxon>Alveolata</taxon>
        <taxon>Ciliophora</taxon>
        <taxon>Postciliodesmatophora</taxon>
        <taxon>Heterotrichea</taxon>
        <taxon>Heterotrichida</taxon>
        <taxon>Blepharismidae</taxon>
        <taxon>Blepharisma</taxon>
    </lineage>
</organism>
<dbReference type="GO" id="GO:0012505">
    <property type="term" value="C:endomembrane system"/>
    <property type="evidence" value="ECO:0007669"/>
    <property type="project" value="UniProtKB-SubCell"/>
</dbReference>
<dbReference type="SFLD" id="SFLDF00027">
    <property type="entry name" value="p-type_atpase"/>
    <property type="match status" value="1"/>
</dbReference>
<feature type="transmembrane region" description="Helical" evidence="11">
    <location>
        <begin position="944"/>
        <end position="961"/>
    </location>
</feature>
<evidence type="ECO:0000256" key="2">
    <source>
        <dbReference type="ARBA" id="ARBA00022692"/>
    </source>
</evidence>
<dbReference type="EMBL" id="CAJZBQ010000021">
    <property type="protein sequence ID" value="CAG9318955.1"/>
    <property type="molecule type" value="Genomic_DNA"/>
</dbReference>
<feature type="transmembrane region" description="Helical" evidence="11">
    <location>
        <begin position="99"/>
        <end position="118"/>
    </location>
</feature>
<feature type="domain" description="Cation-transporting P-type ATPase C-terminal" evidence="13">
    <location>
        <begin position="822"/>
        <end position="1032"/>
    </location>
</feature>
<evidence type="ECO:0000256" key="1">
    <source>
        <dbReference type="ARBA" id="ARBA00004127"/>
    </source>
</evidence>
<name>A0AAU9J0U8_9CILI</name>
<evidence type="ECO:0000259" key="12">
    <source>
        <dbReference type="Pfam" id="PF00122"/>
    </source>
</evidence>
<dbReference type="Pfam" id="PF00690">
    <property type="entry name" value="Cation_ATPase_N"/>
    <property type="match status" value="1"/>
</dbReference>
<feature type="transmembrane region" description="Helical" evidence="11">
    <location>
        <begin position="346"/>
        <end position="375"/>
    </location>
</feature>
<dbReference type="InterPro" id="IPR018303">
    <property type="entry name" value="ATPase_P-typ_P_site"/>
</dbReference>
<evidence type="ECO:0000256" key="5">
    <source>
        <dbReference type="ARBA" id="ARBA00022840"/>
    </source>
</evidence>
<dbReference type="PRINTS" id="PR00119">
    <property type="entry name" value="CATATPASE"/>
</dbReference>
<comment type="caution">
    <text evidence="15">The sequence shown here is derived from an EMBL/GenBank/DDBJ whole genome shotgun (WGS) entry which is preliminary data.</text>
</comment>
<dbReference type="GO" id="GO:0005388">
    <property type="term" value="F:P-type calcium transporter activity"/>
    <property type="evidence" value="ECO:0007669"/>
    <property type="project" value="TreeGrafter"/>
</dbReference>
<feature type="domain" description="P-type ATPase A" evidence="12">
    <location>
        <begin position="165"/>
        <end position="284"/>
    </location>
</feature>
<keyword evidence="2 11" id="KW-0812">Transmembrane</keyword>